<dbReference type="InterPro" id="IPR029062">
    <property type="entry name" value="Class_I_gatase-like"/>
</dbReference>
<keyword evidence="5" id="KW-0732">Signal</keyword>
<organism evidence="6 7">
    <name type="scientific">Tothia fuscella</name>
    <dbReference type="NCBI Taxonomy" id="1048955"/>
    <lineage>
        <taxon>Eukaryota</taxon>
        <taxon>Fungi</taxon>
        <taxon>Dikarya</taxon>
        <taxon>Ascomycota</taxon>
        <taxon>Pezizomycotina</taxon>
        <taxon>Dothideomycetes</taxon>
        <taxon>Pleosporomycetidae</taxon>
        <taxon>Venturiales</taxon>
        <taxon>Cylindrosympodiaceae</taxon>
        <taxon>Tothia</taxon>
    </lineage>
</organism>
<comment type="caution">
    <text evidence="6">The sequence shown here is derived from an EMBL/GenBank/DDBJ whole genome shotgun (WGS) entry which is preliminary data.</text>
</comment>
<evidence type="ECO:0000256" key="5">
    <source>
        <dbReference type="SAM" id="SignalP"/>
    </source>
</evidence>
<evidence type="ECO:0000313" key="7">
    <source>
        <dbReference type="Proteomes" id="UP000800235"/>
    </source>
</evidence>
<dbReference type="OrthoDB" id="4666063at2759"/>
<evidence type="ECO:0000256" key="2">
    <source>
        <dbReference type="ARBA" id="ARBA00022670"/>
    </source>
</evidence>
<keyword evidence="3" id="KW-0378">Hydrolase</keyword>
<dbReference type="AlphaFoldDB" id="A0A9P4U1N7"/>
<evidence type="ECO:0000256" key="1">
    <source>
        <dbReference type="ARBA" id="ARBA00006534"/>
    </source>
</evidence>
<comment type="similarity">
    <text evidence="1">Belongs to the peptidase S51 family.</text>
</comment>
<feature type="signal peptide" evidence="5">
    <location>
        <begin position="1"/>
        <end position="18"/>
    </location>
</feature>
<evidence type="ECO:0000256" key="3">
    <source>
        <dbReference type="ARBA" id="ARBA00022801"/>
    </source>
</evidence>
<dbReference type="Gene3D" id="3.40.50.880">
    <property type="match status" value="1"/>
</dbReference>
<evidence type="ECO:0000313" key="6">
    <source>
        <dbReference type="EMBL" id="KAF2434045.1"/>
    </source>
</evidence>
<dbReference type="Proteomes" id="UP000800235">
    <property type="component" value="Unassembled WGS sequence"/>
</dbReference>
<dbReference type="PANTHER" id="PTHR36175:SF1">
    <property type="entry name" value="CYANOPHYCINASE"/>
    <property type="match status" value="1"/>
</dbReference>
<proteinExistence type="inferred from homology"/>
<keyword evidence="7" id="KW-1185">Reference proteome</keyword>
<sequence>MRLALLAALSVLFSIVVADNTEYGPSRGKLVIIGGGNAVNTGIMERFVSLGGGISKNFIIVPTANGNRDEDGNVRVYNRSQVIGPWLRMGIKNVHMLHTHSPKIADTDDFTKELRDADAVWFDGGRQWHIVDSYAGTRTYTEFHKLLDRGGAIGGSSAGATIQGEYLVRGDTAGAQIVMTKEPNHQKGFAFLRRSAIDQHINTRNRWDDLIPVIAKYPRLLGIGLSEGTAIVVSGDNFEVMGKAKVAIHDNTKQYKAGDKPYYLLSAGDRYDMKTRRKIE</sequence>
<dbReference type="Pfam" id="PF03575">
    <property type="entry name" value="Peptidase_S51"/>
    <property type="match status" value="1"/>
</dbReference>
<reference evidence="6" key="1">
    <citation type="journal article" date="2020" name="Stud. Mycol.">
        <title>101 Dothideomycetes genomes: a test case for predicting lifestyles and emergence of pathogens.</title>
        <authorList>
            <person name="Haridas S."/>
            <person name="Albert R."/>
            <person name="Binder M."/>
            <person name="Bloem J."/>
            <person name="Labutti K."/>
            <person name="Salamov A."/>
            <person name="Andreopoulos B."/>
            <person name="Baker S."/>
            <person name="Barry K."/>
            <person name="Bills G."/>
            <person name="Bluhm B."/>
            <person name="Cannon C."/>
            <person name="Castanera R."/>
            <person name="Culley D."/>
            <person name="Daum C."/>
            <person name="Ezra D."/>
            <person name="Gonzalez J."/>
            <person name="Henrissat B."/>
            <person name="Kuo A."/>
            <person name="Liang C."/>
            <person name="Lipzen A."/>
            <person name="Lutzoni F."/>
            <person name="Magnuson J."/>
            <person name="Mondo S."/>
            <person name="Nolan M."/>
            <person name="Ohm R."/>
            <person name="Pangilinan J."/>
            <person name="Park H.-J."/>
            <person name="Ramirez L."/>
            <person name="Alfaro M."/>
            <person name="Sun H."/>
            <person name="Tritt A."/>
            <person name="Yoshinaga Y."/>
            <person name="Zwiers L.-H."/>
            <person name="Turgeon B."/>
            <person name="Goodwin S."/>
            <person name="Spatafora J."/>
            <person name="Crous P."/>
            <person name="Grigoriev I."/>
        </authorList>
    </citation>
    <scope>NUCLEOTIDE SEQUENCE</scope>
    <source>
        <strain evidence="6">CBS 130266</strain>
    </source>
</reference>
<keyword evidence="4" id="KW-0720">Serine protease</keyword>
<dbReference type="GO" id="GO:0006508">
    <property type="term" value="P:proteolysis"/>
    <property type="evidence" value="ECO:0007669"/>
    <property type="project" value="UniProtKB-KW"/>
</dbReference>
<dbReference type="GO" id="GO:0008236">
    <property type="term" value="F:serine-type peptidase activity"/>
    <property type="evidence" value="ECO:0007669"/>
    <property type="project" value="UniProtKB-KW"/>
</dbReference>
<dbReference type="PANTHER" id="PTHR36175">
    <property type="entry name" value="CYANOPHYCINASE"/>
    <property type="match status" value="1"/>
</dbReference>
<accession>A0A9P4U1N7</accession>
<feature type="chain" id="PRO_5040315081" evidence="5">
    <location>
        <begin position="19"/>
        <end position="280"/>
    </location>
</feature>
<keyword evidence="2" id="KW-0645">Protease</keyword>
<gene>
    <name evidence="6" type="ORF">EJ08DRAFT_582989</name>
</gene>
<protein>
    <submittedName>
        <fullName evidence="6">Cyanophycinase</fullName>
    </submittedName>
</protein>
<dbReference type="EMBL" id="MU007018">
    <property type="protein sequence ID" value="KAF2434045.1"/>
    <property type="molecule type" value="Genomic_DNA"/>
</dbReference>
<dbReference type="SUPFAM" id="SSF52317">
    <property type="entry name" value="Class I glutamine amidotransferase-like"/>
    <property type="match status" value="1"/>
</dbReference>
<dbReference type="InterPro" id="IPR005320">
    <property type="entry name" value="Peptidase_S51"/>
</dbReference>
<evidence type="ECO:0000256" key="4">
    <source>
        <dbReference type="ARBA" id="ARBA00022825"/>
    </source>
</evidence>
<dbReference type="CDD" id="cd03145">
    <property type="entry name" value="GAT1_cyanophycinase"/>
    <property type="match status" value="1"/>
</dbReference>
<name>A0A9P4U1N7_9PEZI</name>